<evidence type="ECO:0000313" key="2">
    <source>
        <dbReference type="Proteomes" id="UP000525298"/>
    </source>
</evidence>
<dbReference type="Proteomes" id="UP000525298">
    <property type="component" value="Unassembled WGS sequence"/>
</dbReference>
<dbReference type="RefSeq" id="WP_181550219.1">
    <property type="nucleotide sequence ID" value="NZ_JACDUS010000002.1"/>
</dbReference>
<protein>
    <submittedName>
        <fullName evidence="1">Uncharacterized protein</fullName>
    </submittedName>
</protein>
<keyword evidence="2" id="KW-1185">Reference proteome</keyword>
<accession>A0A7W0C7F0</accession>
<organism evidence="1 2">
    <name type="scientific">Desulfosalsimonas propionicica</name>
    <dbReference type="NCBI Taxonomy" id="332175"/>
    <lineage>
        <taxon>Bacteria</taxon>
        <taxon>Pseudomonadati</taxon>
        <taxon>Thermodesulfobacteriota</taxon>
        <taxon>Desulfobacteria</taxon>
        <taxon>Desulfobacterales</taxon>
        <taxon>Desulfosalsimonadaceae</taxon>
        <taxon>Desulfosalsimonas</taxon>
    </lineage>
</organism>
<name>A0A7W0C7F0_9BACT</name>
<reference evidence="1 2" key="1">
    <citation type="submission" date="2020-07" db="EMBL/GenBank/DDBJ databases">
        <title>Genomic Encyclopedia of Type Strains, Phase IV (KMG-IV): sequencing the most valuable type-strain genomes for metagenomic binning, comparative biology and taxonomic classification.</title>
        <authorList>
            <person name="Goeker M."/>
        </authorList>
    </citation>
    <scope>NUCLEOTIDE SEQUENCE [LARGE SCALE GENOMIC DNA]</scope>
    <source>
        <strain evidence="1 2">DSM 17721</strain>
    </source>
</reference>
<proteinExistence type="predicted"/>
<evidence type="ECO:0000313" key="1">
    <source>
        <dbReference type="EMBL" id="MBA2880546.1"/>
    </source>
</evidence>
<sequence>MKPASEKVRQWIDNGRDPRGAHWQAGLEALLEVFAPYLEPGRLVPAVSLDPSDRPVFDEALAVIDVSPNVAAVFLPPEAAGKIRPPESAPELERIEKSRPAYKVLLQRPGAQPRLACLDISPQAHNPGVDLFQDGALLGTYDFEDRKECMASLDQILFAHMWEKGKWEASDFRHYTLNWFERVMDTGKGDIAVKTDFSYLHTPSLIKSNPVDVIFTLIVDVFDRRLQDTHGPIRQALDGIFALPDQQARQTRYYEMAEKIVLQSLSLIKDAQLVDFTDFSEKQTDNFKKATSAAIGRIAQKMEAAAPA</sequence>
<comment type="caution">
    <text evidence="1">The sequence shown here is derived from an EMBL/GenBank/DDBJ whole genome shotgun (WGS) entry which is preliminary data.</text>
</comment>
<gene>
    <name evidence="1" type="ORF">HNR65_000864</name>
</gene>
<dbReference type="AlphaFoldDB" id="A0A7W0C7F0"/>
<dbReference type="EMBL" id="JACDUS010000002">
    <property type="protein sequence ID" value="MBA2880546.1"/>
    <property type="molecule type" value="Genomic_DNA"/>
</dbReference>